<gene>
    <name evidence="8" type="ORF">BDZ94DRAFT_521932</name>
</gene>
<evidence type="ECO:0000256" key="1">
    <source>
        <dbReference type="ARBA" id="ARBA00004714"/>
    </source>
</evidence>
<evidence type="ECO:0000256" key="6">
    <source>
        <dbReference type="ARBA" id="ARBA00023270"/>
    </source>
</evidence>
<comment type="caution">
    <text evidence="8">The sequence shown here is derived from an EMBL/GenBank/DDBJ whole genome shotgun (WGS) entry which is preliminary data.</text>
</comment>
<name>A0A9P5Y6D7_9AGAR</name>
<dbReference type="InterPro" id="IPR029768">
    <property type="entry name" value="Aldolase_I_AS"/>
</dbReference>
<comment type="pathway">
    <text evidence="1">Carbohydrate degradation; glycolysis; D-glyceraldehyde 3-phosphate and glycerone phosphate from D-glucose: step 4/4.</text>
</comment>
<dbReference type="PROSITE" id="PS00158">
    <property type="entry name" value="ALDOLASE_CLASS_I"/>
    <property type="match status" value="1"/>
</dbReference>
<evidence type="ECO:0000313" key="8">
    <source>
        <dbReference type="EMBL" id="KAF9464163.1"/>
    </source>
</evidence>
<accession>A0A9P5Y6D7</accession>
<keyword evidence="4 7" id="KW-0324">Glycolysis</keyword>
<dbReference type="AlphaFoldDB" id="A0A9P5Y6D7"/>
<evidence type="ECO:0000256" key="7">
    <source>
        <dbReference type="RuleBase" id="RU003994"/>
    </source>
</evidence>
<comment type="catalytic activity">
    <reaction evidence="7">
        <text>beta-D-fructose 1,6-bisphosphate = D-glyceraldehyde 3-phosphate + dihydroxyacetone phosphate</text>
        <dbReference type="Rhea" id="RHEA:14729"/>
        <dbReference type="ChEBI" id="CHEBI:32966"/>
        <dbReference type="ChEBI" id="CHEBI:57642"/>
        <dbReference type="ChEBI" id="CHEBI:59776"/>
        <dbReference type="EC" id="4.1.2.13"/>
    </reaction>
</comment>
<evidence type="ECO:0000313" key="9">
    <source>
        <dbReference type="Proteomes" id="UP000807353"/>
    </source>
</evidence>
<dbReference type="Proteomes" id="UP000807353">
    <property type="component" value="Unassembled WGS sequence"/>
</dbReference>
<dbReference type="Gene3D" id="3.20.20.70">
    <property type="entry name" value="Aldolase class I"/>
    <property type="match status" value="1"/>
</dbReference>
<keyword evidence="9" id="KW-1185">Reference proteome</keyword>
<dbReference type="GO" id="GO:0006096">
    <property type="term" value="P:glycolytic process"/>
    <property type="evidence" value="ECO:0007669"/>
    <property type="project" value="UniProtKB-KW"/>
</dbReference>
<dbReference type="EC" id="4.1.2.13" evidence="3 7"/>
<dbReference type="Pfam" id="PF00274">
    <property type="entry name" value="Glycolytic"/>
    <property type="match status" value="2"/>
</dbReference>
<dbReference type="SUPFAM" id="SSF51569">
    <property type="entry name" value="Aldolase"/>
    <property type="match status" value="1"/>
</dbReference>
<evidence type="ECO:0000256" key="2">
    <source>
        <dbReference type="ARBA" id="ARBA00010387"/>
    </source>
</evidence>
<dbReference type="InterPro" id="IPR013785">
    <property type="entry name" value="Aldolase_TIM"/>
</dbReference>
<proteinExistence type="inferred from homology"/>
<evidence type="ECO:0000256" key="4">
    <source>
        <dbReference type="ARBA" id="ARBA00023152"/>
    </source>
</evidence>
<evidence type="ECO:0000256" key="3">
    <source>
        <dbReference type="ARBA" id="ARBA00013068"/>
    </source>
</evidence>
<keyword evidence="6" id="KW-0704">Schiff base</keyword>
<dbReference type="InterPro" id="IPR000741">
    <property type="entry name" value="FBA_I"/>
</dbReference>
<dbReference type="GO" id="GO:0004332">
    <property type="term" value="F:fructose-bisphosphate aldolase activity"/>
    <property type="evidence" value="ECO:0007669"/>
    <property type="project" value="UniProtKB-EC"/>
</dbReference>
<keyword evidence="5 7" id="KW-0456">Lyase</keyword>
<dbReference type="OrthoDB" id="36455at2759"/>
<comment type="similarity">
    <text evidence="2 7">Belongs to the class I fructose-bisphosphate aldolase family.</text>
</comment>
<dbReference type="PANTHER" id="PTHR11627">
    <property type="entry name" value="FRUCTOSE-BISPHOSPHATE ALDOLASE"/>
    <property type="match status" value="1"/>
</dbReference>
<protein>
    <recommendedName>
        <fullName evidence="3 7">Fructose-bisphosphate aldolase</fullName>
        <ecNumber evidence="3 7">4.1.2.13</ecNumber>
    </recommendedName>
</protein>
<evidence type="ECO:0000256" key="5">
    <source>
        <dbReference type="ARBA" id="ARBA00023239"/>
    </source>
</evidence>
<organism evidence="8 9">
    <name type="scientific">Collybia nuda</name>
    <dbReference type="NCBI Taxonomy" id="64659"/>
    <lineage>
        <taxon>Eukaryota</taxon>
        <taxon>Fungi</taxon>
        <taxon>Dikarya</taxon>
        <taxon>Basidiomycota</taxon>
        <taxon>Agaricomycotina</taxon>
        <taxon>Agaricomycetes</taxon>
        <taxon>Agaricomycetidae</taxon>
        <taxon>Agaricales</taxon>
        <taxon>Tricholomatineae</taxon>
        <taxon>Clitocybaceae</taxon>
        <taxon>Collybia</taxon>
    </lineage>
</organism>
<dbReference type="EMBL" id="MU150256">
    <property type="protein sequence ID" value="KAF9464163.1"/>
    <property type="molecule type" value="Genomic_DNA"/>
</dbReference>
<sequence>MSQITTYSTPANLFSVPDVASNQTPRPDVFLSSRYSPSVARELIETARALVNPRGKGIYATDETPEAIEAVLRGASTGAEKDKQWSVEENRDRRKRWRESAYEALSNEYISGVILYSETLLDFKLAPILQKKGIIPGVRANGELRPFPGSPSEFIVQGLDDLLPQLQAARAAGARFSKWRVPIACTSLVQGLPSRAGLEVQAETLAQYAAISQQAGLVPIVEPDVEFSEDADLARSAEVHEQAIALIYARCLSYGVLLEGSLLKPSFPQPGLKHPSRAQIKPDEIALATTTMISRAVPAAVPGVVFLSGFSFPKNTESITDVFFSGGLASSVATAYLSAVNVLVNSASSASALSRLPPLSFSFGRALQGEAAQHWVKDDIKAMEEAFEKWSRACWVSAKGEGK</sequence>
<reference evidence="8" key="1">
    <citation type="submission" date="2020-11" db="EMBL/GenBank/DDBJ databases">
        <authorList>
            <consortium name="DOE Joint Genome Institute"/>
            <person name="Ahrendt S."/>
            <person name="Riley R."/>
            <person name="Andreopoulos W."/>
            <person name="Labutti K."/>
            <person name="Pangilinan J."/>
            <person name="Ruiz-Duenas F.J."/>
            <person name="Barrasa J.M."/>
            <person name="Sanchez-Garcia M."/>
            <person name="Camarero S."/>
            <person name="Miyauchi S."/>
            <person name="Serrano A."/>
            <person name="Linde D."/>
            <person name="Babiker R."/>
            <person name="Drula E."/>
            <person name="Ayuso-Fernandez I."/>
            <person name="Pacheco R."/>
            <person name="Padilla G."/>
            <person name="Ferreira P."/>
            <person name="Barriuso J."/>
            <person name="Kellner H."/>
            <person name="Castanera R."/>
            <person name="Alfaro M."/>
            <person name="Ramirez L."/>
            <person name="Pisabarro A.G."/>
            <person name="Kuo A."/>
            <person name="Tritt A."/>
            <person name="Lipzen A."/>
            <person name="He G."/>
            <person name="Yan M."/>
            <person name="Ng V."/>
            <person name="Cullen D."/>
            <person name="Martin F."/>
            <person name="Rosso M.-N."/>
            <person name="Henrissat B."/>
            <person name="Hibbett D."/>
            <person name="Martinez A.T."/>
            <person name="Grigoriev I.V."/>
        </authorList>
    </citation>
    <scope>NUCLEOTIDE SEQUENCE</scope>
    <source>
        <strain evidence="8">CBS 247.69</strain>
    </source>
</reference>